<dbReference type="SUPFAM" id="SSF56935">
    <property type="entry name" value="Porins"/>
    <property type="match status" value="1"/>
</dbReference>
<evidence type="ECO:0000256" key="4">
    <source>
        <dbReference type="SAM" id="MobiDB-lite"/>
    </source>
</evidence>
<dbReference type="InterPro" id="IPR036942">
    <property type="entry name" value="Beta-barrel_TonB_sf"/>
</dbReference>
<accession>A0A9X1TTS3</accession>
<keyword evidence="2" id="KW-0472">Membrane</keyword>
<evidence type="ECO:0000313" key="8">
    <source>
        <dbReference type="Proteomes" id="UP001139411"/>
    </source>
</evidence>
<keyword evidence="3" id="KW-0998">Cell outer membrane</keyword>
<dbReference type="Pfam" id="PF13620">
    <property type="entry name" value="CarboxypepD_reg"/>
    <property type="match status" value="1"/>
</dbReference>
<dbReference type="InterPro" id="IPR041700">
    <property type="entry name" value="OMP_b-brl_3"/>
</dbReference>
<dbReference type="InterPro" id="IPR008969">
    <property type="entry name" value="CarboxyPept-like_regulatory"/>
</dbReference>
<sequence>MKKFASLLSLLILFSLSAFAQEPTGRITGMVKDSVTNEPVVGAYVAVSRNLPDAKPEYVTTDIDGKFSFSGLAKQAVYLVKVSYLSFKDASRTVTVQDDTQDVGTFQLSEAVANLKEIKVVGQVTAVQQKGDTTQFNAAAYKTNPDATSEDLIQKMPGITVANGTVTAHGETVNRVLVDGKPFFGEDAALTLKSLPAEIVDKIEVFDKLSDQAQFTGFDDGNGQKTINIVTKADRKMGQFGKVFAGYGLDNRYQAGGNVSFFKGDQRISVIGLSNNINMQNFSSQDLIGVSGGGGGGRGGSGGGSAGNFLVGNQSGITGTNSFGLNYANKFGKKVDVTGSYFFNRTGNSNVQSMQQRFILPGDTDSTDQIYNENSRTNNTNANHRLNFRIEYNINKNNSLIVTPRLSFQDNNSASTKAGLNTLNGLRINSLDNSQRNATNAYNFNNDVLFRHSFEKKGRTLSVNLNTQLNDRNGLGNLYSKTMFFDSLGLAARGDTLDQESYTYSNGLTLGGNLIYTEPIGKNSQLQFNYGLTVSNSDSKKETYNMSFDENTYSDLDSLLSNTFDNRYVTNRAGIGYRYRKNSWSANLGLDFQNTGLYSQQLAPVNAKVDQSFTNLLPNFMLSYRSKTGTQFRTFFRSSTNQPSISQLQNVIDNSNPLALTAGNPDLKQEYRNSFNIRYSLAGAERPYNLNAMVFVTQTNNAIVNSTLIAQEPTEIVDGIILERGAKFTKPVNVDGSWNARTFLAYGKPIAPLKLNVNLTTGFNYVRSPGLINNISNYSNTYAVSQGLVVSSNVSENLDFTVSYSGNYNMVRNTIQPNLNNNYYTQGITGRVNWIFGKGFVVQSDVSNQSYRGLGEGYNRNFTLWNASIGKKFLKNNAGELKLTVFDILKQNNSITRNVTETYVQDVTNRVLTQYAMLTFSYTLRNFGKAPAPQSNRRRDFESGDMPGGGRGGRGGF</sequence>
<dbReference type="Pfam" id="PF14905">
    <property type="entry name" value="OMP_b-brl_3"/>
    <property type="match status" value="1"/>
</dbReference>
<proteinExistence type="predicted"/>
<dbReference type="AlphaFoldDB" id="A0A9X1TTS3"/>
<keyword evidence="5" id="KW-0732">Signal</keyword>
<dbReference type="EMBL" id="JAKFFV010000012">
    <property type="protein sequence ID" value="MCF2500529.1"/>
    <property type="molecule type" value="Genomic_DNA"/>
</dbReference>
<feature type="region of interest" description="Disordered" evidence="4">
    <location>
        <begin position="929"/>
        <end position="957"/>
    </location>
</feature>
<dbReference type="SUPFAM" id="SSF49464">
    <property type="entry name" value="Carboxypeptidase regulatory domain-like"/>
    <property type="match status" value="1"/>
</dbReference>
<evidence type="ECO:0000256" key="5">
    <source>
        <dbReference type="SAM" id="SignalP"/>
    </source>
</evidence>
<keyword evidence="7" id="KW-0675">Receptor</keyword>
<dbReference type="GO" id="GO:0009279">
    <property type="term" value="C:cell outer membrane"/>
    <property type="evidence" value="ECO:0007669"/>
    <property type="project" value="UniProtKB-SubCell"/>
</dbReference>
<evidence type="ECO:0000313" key="7">
    <source>
        <dbReference type="EMBL" id="MCF2500529.1"/>
    </source>
</evidence>
<feature type="signal peptide" evidence="5">
    <location>
        <begin position="1"/>
        <end position="20"/>
    </location>
</feature>
<dbReference type="Proteomes" id="UP001139411">
    <property type="component" value="Unassembled WGS sequence"/>
</dbReference>
<evidence type="ECO:0000256" key="1">
    <source>
        <dbReference type="ARBA" id="ARBA00004442"/>
    </source>
</evidence>
<name>A0A9X1TTS3_9BACT</name>
<evidence type="ECO:0000256" key="3">
    <source>
        <dbReference type="ARBA" id="ARBA00023237"/>
    </source>
</evidence>
<evidence type="ECO:0000259" key="6">
    <source>
        <dbReference type="Pfam" id="PF14905"/>
    </source>
</evidence>
<protein>
    <submittedName>
        <fullName evidence="7">TonB-dependent receptor</fullName>
    </submittedName>
</protein>
<dbReference type="Gene3D" id="2.40.170.20">
    <property type="entry name" value="TonB-dependent receptor, beta-barrel domain"/>
    <property type="match status" value="1"/>
</dbReference>
<organism evidence="7 8">
    <name type="scientific">Dyadobacter chenhuakuii</name>
    <dbReference type="NCBI Taxonomy" id="2909339"/>
    <lineage>
        <taxon>Bacteria</taxon>
        <taxon>Pseudomonadati</taxon>
        <taxon>Bacteroidota</taxon>
        <taxon>Cytophagia</taxon>
        <taxon>Cytophagales</taxon>
        <taxon>Spirosomataceae</taxon>
        <taxon>Dyadobacter</taxon>
    </lineage>
</organism>
<dbReference type="RefSeq" id="WP_235178870.1">
    <property type="nucleotide sequence ID" value="NZ_JAKFFV010000012.1"/>
</dbReference>
<gene>
    <name evidence="7" type="ORF">L0661_19575</name>
</gene>
<comment type="subcellular location">
    <subcellularLocation>
        <location evidence="1">Cell outer membrane</location>
    </subcellularLocation>
</comment>
<reference evidence="7" key="1">
    <citation type="submission" date="2022-01" db="EMBL/GenBank/DDBJ databases">
        <title>Novel species in genus Dyadobacter.</title>
        <authorList>
            <person name="Ma C."/>
        </authorList>
    </citation>
    <scope>NUCLEOTIDE SEQUENCE</scope>
    <source>
        <strain evidence="7">CY357</strain>
    </source>
</reference>
<feature type="domain" description="Outer membrane protein beta-barrel" evidence="6">
    <location>
        <begin position="452"/>
        <end position="922"/>
    </location>
</feature>
<dbReference type="Gene3D" id="2.60.40.1120">
    <property type="entry name" value="Carboxypeptidase-like, regulatory domain"/>
    <property type="match status" value="1"/>
</dbReference>
<feature type="compositionally biased region" description="Gly residues" evidence="4">
    <location>
        <begin position="946"/>
        <end position="957"/>
    </location>
</feature>
<evidence type="ECO:0000256" key="2">
    <source>
        <dbReference type="ARBA" id="ARBA00023136"/>
    </source>
</evidence>
<comment type="caution">
    <text evidence="7">The sequence shown here is derived from an EMBL/GenBank/DDBJ whole genome shotgun (WGS) entry which is preliminary data.</text>
</comment>
<feature type="chain" id="PRO_5040915812" evidence="5">
    <location>
        <begin position="21"/>
        <end position="957"/>
    </location>
</feature>